<protein>
    <recommendedName>
        <fullName evidence="8">Regulator of SigK</fullName>
    </recommendedName>
    <alternativeName>
        <fullName evidence="7">Sigma-K anti-sigma factor RskA</fullName>
    </alternativeName>
</protein>
<keyword evidence="3" id="KW-1003">Cell membrane</keyword>
<evidence type="ECO:0000256" key="4">
    <source>
        <dbReference type="ARBA" id="ARBA00022692"/>
    </source>
</evidence>
<keyword evidence="11" id="KW-1185">Reference proteome</keyword>
<dbReference type="PANTHER" id="PTHR37461:SF1">
    <property type="entry name" value="ANTI-SIGMA-K FACTOR RSKA"/>
    <property type="match status" value="1"/>
</dbReference>
<dbReference type="Pfam" id="PF10099">
    <property type="entry name" value="RskA_C"/>
    <property type="match status" value="1"/>
</dbReference>
<dbReference type="OrthoDB" id="150725at2"/>
<dbReference type="InterPro" id="IPR051474">
    <property type="entry name" value="Anti-sigma-K/W_factor"/>
</dbReference>
<evidence type="ECO:0000256" key="5">
    <source>
        <dbReference type="ARBA" id="ARBA00022989"/>
    </source>
</evidence>
<evidence type="ECO:0000256" key="6">
    <source>
        <dbReference type="ARBA" id="ARBA00023136"/>
    </source>
</evidence>
<dbReference type="GO" id="GO:0016989">
    <property type="term" value="F:sigma factor antagonist activity"/>
    <property type="evidence" value="ECO:0007669"/>
    <property type="project" value="TreeGrafter"/>
</dbReference>
<comment type="subcellular location">
    <subcellularLocation>
        <location evidence="2">Cell membrane</location>
    </subcellularLocation>
    <subcellularLocation>
        <location evidence="1">Membrane</location>
        <topology evidence="1">Single-pass membrane protein</topology>
    </subcellularLocation>
</comment>
<evidence type="ECO:0000256" key="1">
    <source>
        <dbReference type="ARBA" id="ARBA00004167"/>
    </source>
</evidence>
<dbReference type="Gene3D" id="1.10.10.1320">
    <property type="entry name" value="Anti-sigma factor, zinc-finger domain"/>
    <property type="match status" value="1"/>
</dbReference>
<dbReference type="PANTHER" id="PTHR37461">
    <property type="entry name" value="ANTI-SIGMA-K FACTOR RSKA"/>
    <property type="match status" value="1"/>
</dbReference>
<dbReference type="AlphaFoldDB" id="A0A7X2LZF6"/>
<keyword evidence="4" id="KW-0812">Transmembrane</keyword>
<gene>
    <name evidence="10" type="ORF">GJU40_06835</name>
</gene>
<dbReference type="InterPro" id="IPR041916">
    <property type="entry name" value="Anti_sigma_zinc_sf"/>
</dbReference>
<dbReference type="Proteomes" id="UP000448867">
    <property type="component" value="Unassembled WGS sequence"/>
</dbReference>
<evidence type="ECO:0000259" key="9">
    <source>
        <dbReference type="Pfam" id="PF10099"/>
    </source>
</evidence>
<keyword evidence="5" id="KW-1133">Transmembrane helix</keyword>
<reference evidence="10 11" key="1">
    <citation type="submission" date="2019-11" db="EMBL/GenBank/DDBJ databases">
        <title>Bacillus lacus genome.</title>
        <authorList>
            <person name="Allen C.J."/>
            <person name="Newman J.D."/>
        </authorList>
    </citation>
    <scope>NUCLEOTIDE SEQUENCE [LARGE SCALE GENOMIC DNA]</scope>
    <source>
        <strain evidence="10 11">KCTC 33946</strain>
    </source>
</reference>
<dbReference type="InterPro" id="IPR018764">
    <property type="entry name" value="RskA_C"/>
</dbReference>
<feature type="domain" description="Anti-sigma K factor RskA C-terminal" evidence="9">
    <location>
        <begin position="103"/>
        <end position="238"/>
    </location>
</feature>
<dbReference type="EMBL" id="WKKI01000008">
    <property type="protein sequence ID" value="MRX71887.1"/>
    <property type="molecule type" value="Genomic_DNA"/>
</dbReference>
<dbReference type="GO" id="GO:0006417">
    <property type="term" value="P:regulation of translation"/>
    <property type="evidence" value="ECO:0007669"/>
    <property type="project" value="TreeGrafter"/>
</dbReference>
<comment type="caution">
    <text evidence="10">The sequence shown here is derived from an EMBL/GenBank/DDBJ whole genome shotgun (WGS) entry which is preliminary data.</text>
</comment>
<name>A0A7X2LZF6_9BACI</name>
<evidence type="ECO:0000256" key="8">
    <source>
        <dbReference type="ARBA" id="ARBA00030803"/>
    </source>
</evidence>
<proteinExistence type="predicted"/>
<evidence type="ECO:0000256" key="2">
    <source>
        <dbReference type="ARBA" id="ARBA00004236"/>
    </source>
</evidence>
<evidence type="ECO:0000256" key="3">
    <source>
        <dbReference type="ARBA" id="ARBA00022475"/>
    </source>
</evidence>
<dbReference type="RefSeq" id="WP_154307016.1">
    <property type="nucleotide sequence ID" value="NZ_WKKI01000008.1"/>
</dbReference>
<evidence type="ECO:0000313" key="10">
    <source>
        <dbReference type="EMBL" id="MRX71887.1"/>
    </source>
</evidence>
<evidence type="ECO:0000256" key="7">
    <source>
        <dbReference type="ARBA" id="ARBA00029829"/>
    </source>
</evidence>
<organism evidence="10 11">
    <name type="scientific">Metabacillus lacus</name>
    <dbReference type="NCBI Taxonomy" id="1983721"/>
    <lineage>
        <taxon>Bacteria</taxon>
        <taxon>Bacillati</taxon>
        <taxon>Bacillota</taxon>
        <taxon>Bacilli</taxon>
        <taxon>Bacillales</taxon>
        <taxon>Bacillaceae</taxon>
        <taxon>Metabacillus</taxon>
    </lineage>
</organism>
<dbReference type="GO" id="GO:0005886">
    <property type="term" value="C:plasma membrane"/>
    <property type="evidence" value="ECO:0007669"/>
    <property type="project" value="UniProtKB-SubCell"/>
</dbReference>
<keyword evidence="6" id="KW-0472">Membrane</keyword>
<sequence length="244" mass="27034">MTDKKQCDHLIDYISRSLTEQDKEAFEQHMAGCKQCEEEYRELMDLTENLPYLSEPVDPPREMKTRILENVYGETKSSQGTVKQTTEEVPQKGIASWGKGPFIGMAAALMLSLAGNIYLLNSPPDSEQLPQEVVADALSLQPTSPDSSVYAMAMLLTSQQGEQKIILQAANLPPLEEGQYYQAWLIVGETPEPTGYFTPDETGKGSLVYNLGEKRENWHTLAVTIENEPNLPAPQGEVVLAGEL</sequence>
<accession>A0A7X2LZF6</accession>
<evidence type="ECO:0000313" key="11">
    <source>
        <dbReference type="Proteomes" id="UP000448867"/>
    </source>
</evidence>